<protein>
    <recommendedName>
        <fullName evidence="1">Vacuolar ATPase assembly protein VMA22</fullName>
    </recommendedName>
</protein>
<feature type="region of interest" description="Disordered" evidence="2">
    <location>
        <begin position="259"/>
        <end position="333"/>
    </location>
</feature>
<evidence type="ECO:0000256" key="2">
    <source>
        <dbReference type="SAM" id="MobiDB-lite"/>
    </source>
</evidence>
<dbReference type="Proteomes" id="UP000053789">
    <property type="component" value="Unassembled WGS sequence"/>
</dbReference>
<dbReference type="PANTHER" id="PTHR31996:SF2">
    <property type="entry name" value="COILED-COIL DOMAIN-CONTAINING PROTEIN 115"/>
    <property type="match status" value="1"/>
</dbReference>
<feature type="compositionally biased region" description="Low complexity" evidence="2">
    <location>
        <begin position="10"/>
        <end position="27"/>
    </location>
</feature>
<dbReference type="GO" id="GO:1990871">
    <property type="term" value="C:Vma12-Vma22 assembly complex"/>
    <property type="evidence" value="ECO:0007669"/>
    <property type="project" value="TreeGrafter"/>
</dbReference>
<dbReference type="OrthoDB" id="408631at2759"/>
<dbReference type="Pfam" id="PF21730">
    <property type="entry name" value="Vma22_CCDC115"/>
    <property type="match status" value="1"/>
</dbReference>
<feature type="compositionally biased region" description="Low complexity" evidence="2">
    <location>
        <begin position="302"/>
        <end position="318"/>
    </location>
</feature>
<name>A0A0D2I3H5_CLAB1</name>
<keyword evidence="4" id="KW-1185">Reference proteome</keyword>
<evidence type="ECO:0000313" key="3">
    <source>
        <dbReference type="EMBL" id="KIW91439.1"/>
    </source>
</evidence>
<dbReference type="GeneID" id="27701263"/>
<feature type="compositionally biased region" description="Basic and acidic residues" evidence="2">
    <location>
        <begin position="32"/>
        <end position="56"/>
    </location>
</feature>
<evidence type="ECO:0000256" key="1">
    <source>
        <dbReference type="ARBA" id="ARBA00093634"/>
    </source>
</evidence>
<feature type="region of interest" description="Disordered" evidence="2">
    <location>
        <begin position="133"/>
        <end position="197"/>
    </location>
</feature>
<proteinExistence type="predicted"/>
<dbReference type="HOGENOM" id="CLU_057721_3_0_1"/>
<dbReference type="GO" id="GO:0051082">
    <property type="term" value="F:unfolded protein binding"/>
    <property type="evidence" value="ECO:0007669"/>
    <property type="project" value="TreeGrafter"/>
</dbReference>
<feature type="compositionally biased region" description="Low complexity" evidence="2">
    <location>
        <begin position="176"/>
        <end position="187"/>
    </location>
</feature>
<dbReference type="RefSeq" id="XP_016618108.1">
    <property type="nucleotide sequence ID" value="XM_016766063.1"/>
</dbReference>
<dbReference type="EMBL" id="KN846991">
    <property type="protein sequence ID" value="KIW91439.1"/>
    <property type="molecule type" value="Genomic_DNA"/>
</dbReference>
<dbReference type="GO" id="GO:0070072">
    <property type="term" value="P:vacuolar proton-transporting V-type ATPase complex assembly"/>
    <property type="evidence" value="ECO:0007669"/>
    <property type="project" value="InterPro"/>
</dbReference>
<sequence>MPSHLPSPPSSRSNSPNSSSSTSQPEPVEAESQDRKTQDDEPQHQPKEEEGPSKEVLSDRLDALLMSYLTILDTYTSLRAQLSKDLSAGFFSLAQANRNANSTLGVGRRYGEEGFDERMKAGRVVRIKAEAEKGGLGESCANEDEKDDYAGSEIKNGSKTLEETMTSQRNEKDTETTTSPYRVSVSPPSSPHTSKDPLKWYGILIPPSLRTCQIHFARAISSTVPDVMNTSSAMRDLEEEIWAVRRQLGIIRDDDNTVSADEFDKSKNDGAVETDTSSSKTEGDQGPEISLPTNTLSSSRPQMSQAKKSSSLSSTSPPTMAPYEPRSRILKLD</sequence>
<feature type="region of interest" description="Disordered" evidence="2">
    <location>
        <begin position="1"/>
        <end position="56"/>
    </location>
</feature>
<accession>A0A0D2I3H5</accession>
<dbReference type="InterPro" id="IPR040357">
    <property type="entry name" value="Vma22/CCDC115"/>
</dbReference>
<organism evidence="3 4">
    <name type="scientific">Cladophialophora bantiana (strain ATCC 10958 / CBS 173.52 / CDC B-1940 / NIH 8579)</name>
    <name type="common">Xylohypha bantiana</name>
    <dbReference type="NCBI Taxonomy" id="1442370"/>
    <lineage>
        <taxon>Eukaryota</taxon>
        <taxon>Fungi</taxon>
        <taxon>Dikarya</taxon>
        <taxon>Ascomycota</taxon>
        <taxon>Pezizomycotina</taxon>
        <taxon>Eurotiomycetes</taxon>
        <taxon>Chaetothyriomycetidae</taxon>
        <taxon>Chaetothyriales</taxon>
        <taxon>Herpotrichiellaceae</taxon>
        <taxon>Cladophialophora</taxon>
    </lineage>
</organism>
<dbReference type="PANTHER" id="PTHR31996">
    <property type="entry name" value="COILED-COIL DOMAIN-CONTAINING PROTEIN 115"/>
    <property type="match status" value="1"/>
</dbReference>
<gene>
    <name evidence="3" type="ORF">Z519_08335</name>
</gene>
<dbReference type="AlphaFoldDB" id="A0A0D2I3H5"/>
<reference evidence="3" key="1">
    <citation type="submission" date="2015-01" db="EMBL/GenBank/DDBJ databases">
        <title>The Genome Sequence of Cladophialophora bantiana CBS 173.52.</title>
        <authorList>
            <consortium name="The Broad Institute Genomics Platform"/>
            <person name="Cuomo C."/>
            <person name="de Hoog S."/>
            <person name="Gorbushina A."/>
            <person name="Stielow B."/>
            <person name="Teixiera M."/>
            <person name="Abouelleil A."/>
            <person name="Chapman S.B."/>
            <person name="Priest M."/>
            <person name="Young S.K."/>
            <person name="Wortman J."/>
            <person name="Nusbaum C."/>
            <person name="Birren B."/>
        </authorList>
    </citation>
    <scope>NUCLEOTIDE SEQUENCE [LARGE SCALE GENOMIC DNA]</scope>
    <source>
        <strain evidence="3">CBS 173.52</strain>
    </source>
</reference>
<evidence type="ECO:0000313" key="4">
    <source>
        <dbReference type="Proteomes" id="UP000053789"/>
    </source>
</evidence>
<feature type="compositionally biased region" description="Polar residues" evidence="2">
    <location>
        <begin position="291"/>
        <end position="301"/>
    </location>
</feature>
<feature type="compositionally biased region" description="Polar residues" evidence="2">
    <location>
        <begin position="155"/>
        <end position="168"/>
    </location>
</feature>